<protein>
    <submittedName>
        <fullName evidence="7">Outer envelope protein 61</fullName>
    </submittedName>
</protein>
<keyword evidence="6" id="KW-1185">Reference proteome</keyword>
<dbReference type="Gene3D" id="1.25.40.10">
    <property type="entry name" value="Tetratricopeptide repeat domain"/>
    <property type="match status" value="1"/>
</dbReference>
<evidence type="ECO:0000256" key="5">
    <source>
        <dbReference type="SAM" id="Phobius"/>
    </source>
</evidence>
<dbReference type="SMART" id="SM00028">
    <property type="entry name" value="TPR"/>
    <property type="match status" value="2"/>
</dbReference>
<gene>
    <name evidence="7" type="primary">LOC103698286</name>
</gene>
<accession>A0A8B7BJL0</accession>
<dbReference type="PANTHER" id="PTHR48433">
    <property type="entry name" value="OUTER ENVELOPE PROTEIN 61-LIKE"/>
    <property type="match status" value="1"/>
</dbReference>
<evidence type="ECO:0000313" key="6">
    <source>
        <dbReference type="Proteomes" id="UP000228380"/>
    </source>
</evidence>
<evidence type="ECO:0000256" key="4">
    <source>
        <dbReference type="SAM" id="MobiDB-lite"/>
    </source>
</evidence>
<keyword evidence="5" id="KW-1133">Transmembrane helix</keyword>
<keyword evidence="1" id="KW-0677">Repeat</keyword>
<dbReference type="InterPro" id="IPR019734">
    <property type="entry name" value="TPR_rpt"/>
</dbReference>
<dbReference type="InterPro" id="IPR013105">
    <property type="entry name" value="TPR_2"/>
</dbReference>
<proteinExistence type="predicted"/>
<dbReference type="PANTHER" id="PTHR48433:SF1">
    <property type="entry name" value="OUTER ENVELOPE PROTEIN 61-LIKE"/>
    <property type="match status" value="1"/>
</dbReference>
<organism evidence="6 7">
    <name type="scientific">Phoenix dactylifera</name>
    <name type="common">Date palm</name>
    <dbReference type="NCBI Taxonomy" id="42345"/>
    <lineage>
        <taxon>Eukaryota</taxon>
        <taxon>Viridiplantae</taxon>
        <taxon>Streptophyta</taxon>
        <taxon>Embryophyta</taxon>
        <taxon>Tracheophyta</taxon>
        <taxon>Spermatophyta</taxon>
        <taxon>Magnoliopsida</taxon>
        <taxon>Liliopsida</taxon>
        <taxon>Arecaceae</taxon>
        <taxon>Coryphoideae</taxon>
        <taxon>Phoeniceae</taxon>
        <taxon>Phoenix</taxon>
    </lineage>
</organism>
<dbReference type="KEGG" id="pda:103698286"/>
<evidence type="ECO:0000313" key="7">
    <source>
        <dbReference type="RefSeq" id="XP_008778502.1"/>
    </source>
</evidence>
<sequence length="579" mass="63921">MYNAMMDPEMMRLAQEQMSRIPPEELARMQQQMMSNPELLRLATESMKNLRPEDMRRAAEQLKHARTEDMVKVSEKMAKATPEEISAMKAHADAQMSYELNAAMMLKKQGNELHSGGQYYEAAKKYLLAKNNLKEIPSSQGGTLQLQCSLNLMSCYLKTRQFEDCIKEGSEVLAYDSKNVKALYRRGQALRELGKLEAAVSDLKEAHAISPEDETIADVLRDANEKLMKEGGDRNVSQGLVIEEIVEEESQPEPLDSHGSAADYLVTQPVETVESSQKVNGPYPGSPADPELLQSFKDDSENVRLFQNYVSNANPDALAALGLQGMSPDIVKTATEMVSSMKPDELQKVLQVASSLNGQGPDTRLGSKFPEMTPEMVKMASDSIGKMSSEELQKMLKAAASLNVNSEPFPTPTTEGRAQRSESVLQSSVAAGSSSMQDGNVGSNAFNELLNSRIGQSSSSIPTSTADLQESMRNSLKDPAMRQMFTSMMKNMSPEMMANMSEQFGMKLSKEEAAKAQQAMSSLSPEDLDRMMRWAERAQRGVETIKKTKNWLLGRPGMILAFVVLVLAFIFHQLGYIGG</sequence>
<feature type="repeat" description="TPR" evidence="3">
    <location>
        <begin position="180"/>
        <end position="213"/>
    </location>
</feature>
<reference evidence="7" key="1">
    <citation type="submission" date="2025-08" db="UniProtKB">
        <authorList>
            <consortium name="RefSeq"/>
        </authorList>
    </citation>
    <scope>IDENTIFICATION</scope>
    <source>
        <tissue evidence="7">Young leaves</tissue>
    </source>
</reference>
<keyword evidence="2 3" id="KW-0802">TPR repeat</keyword>
<feature type="transmembrane region" description="Helical" evidence="5">
    <location>
        <begin position="557"/>
        <end position="577"/>
    </location>
</feature>
<dbReference type="AlphaFoldDB" id="A0A8B7BJL0"/>
<dbReference type="PROSITE" id="PS50005">
    <property type="entry name" value="TPR"/>
    <property type="match status" value="1"/>
</dbReference>
<dbReference type="RefSeq" id="XP_008778502.1">
    <property type="nucleotide sequence ID" value="XM_008780280.4"/>
</dbReference>
<dbReference type="SUPFAM" id="SSF48452">
    <property type="entry name" value="TPR-like"/>
    <property type="match status" value="1"/>
</dbReference>
<dbReference type="GeneID" id="103698286"/>
<feature type="region of interest" description="Disordered" evidence="4">
    <location>
        <begin position="404"/>
        <end position="440"/>
    </location>
</feature>
<evidence type="ECO:0000256" key="2">
    <source>
        <dbReference type="ARBA" id="ARBA00022803"/>
    </source>
</evidence>
<evidence type="ECO:0000256" key="1">
    <source>
        <dbReference type="ARBA" id="ARBA00022737"/>
    </source>
</evidence>
<keyword evidence="5" id="KW-0472">Membrane</keyword>
<dbReference type="OrthoDB" id="245563at2759"/>
<keyword evidence="5" id="KW-0812">Transmembrane</keyword>
<dbReference type="Pfam" id="PF07719">
    <property type="entry name" value="TPR_2"/>
    <property type="match status" value="1"/>
</dbReference>
<dbReference type="Proteomes" id="UP000228380">
    <property type="component" value="Unplaced"/>
</dbReference>
<name>A0A8B7BJL0_PHODC</name>
<dbReference type="InterPro" id="IPR011990">
    <property type="entry name" value="TPR-like_helical_dom_sf"/>
</dbReference>
<evidence type="ECO:0000256" key="3">
    <source>
        <dbReference type="PROSITE-ProRule" id="PRU00339"/>
    </source>
</evidence>
<dbReference type="InterPro" id="IPR053319">
    <property type="entry name" value="OEP61"/>
</dbReference>